<keyword evidence="4 8" id="KW-0812">Transmembrane</keyword>
<evidence type="ECO:0000256" key="7">
    <source>
        <dbReference type="SAM" id="MobiDB-lite"/>
    </source>
</evidence>
<protein>
    <recommendedName>
        <fullName evidence="11">EamA domain-containing protein</fullName>
    </recommendedName>
</protein>
<feature type="transmembrane region" description="Helical" evidence="8">
    <location>
        <begin position="110"/>
        <end position="129"/>
    </location>
</feature>
<name>A0A0C9V7V5_9AGAM</name>
<feature type="transmembrane region" description="Helical" evidence="8">
    <location>
        <begin position="179"/>
        <end position="197"/>
    </location>
</feature>
<evidence type="ECO:0000256" key="2">
    <source>
        <dbReference type="ARBA" id="ARBA00007863"/>
    </source>
</evidence>
<evidence type="ECO:0000256" key="6">
    <source>
        <dbReference type="ARBA" id="ARBA00023136"/>
    </source>
</evidence>
<dbReference type="InterPro" id="IPR009262">
    <property type="entry name" value="SLC35_F1/F2/F6"/>
</dbReference>
<feature type="transmembrane region" description="Helical" evidence="8">
    <location>
        <begin position="320"/>
        <end position="341"/>
    </location>
</feature>
<gene>
    <name evidence="9" type="ORF">HYDPIDRAFT_42426</name>
</gene>
<dbReference type="Pfam" id="PF06027">
    <property type="entry name" value="SLC35F"/>
    <property type="match status" value="1"/>
</dbReference>
<evidence type="ECO:0000256" key="8">
    <source>
        <dbReference type="SAM" id="Phobius"/>
    </source>
</evidence>
<keyword evidence="5 8" id="KW-1133">Transmembrane helix</keyword>
<keyword evidence="3" id="KW-0813">Transport</keyword>
<evidence type="ECO:0000313" key="9">
    <source>
        <dbReference type="EMBL" id="KIJ61714.1"/>
    </source>
</evidence>
<comment type="similarity">
    <text evidence="2">Belongs to the SLC35F solute transporter family.</text>
</comment>
<keyword evidence="6 8" id="KW-0472">Membrane</keyword>
<comment type="subcellular location">
    <subcellularLocation>
        <location evidence="1">Membrane</location>
        <topology evidence="1">Multi-pass membrane protein</topology>
    </subcellularLocation>
</comment>
<sequence length="422" mass="47211">MAALACFDEQEKPHRDTVKSLELGPPGGSASPDHDKEHSPGSTQVDIQHSPPRRPPISYKSPGLFFSSLFVRFRSIWTRSFAISLACGQLLSLCVTVISVFTTELVSRGWVLPNTQVFLAYSVCFWIFTPYTMYRYGLRGWWRLMLHKGWKYFLLGFCDVEASFLYVKAFGYTDLLSCMLLDAWSIPVCLFVCWLLMGTKYHWTQIFGVLVSVVGLGMLVASDFLTKKDGHPKQRAEGDGFMVAAATLYGLGMPTDYSVSYHLQSAIPSANSSEEIFARHAPLYEVIGQMGMWGMIISGVQTGIIEHKAIAVAPWDRTTVGLLFGNVIAASLVYSIQPYLFRVASSAYFNISLLTSDFYGLIFGLFLFHYSPYWLYFPAFVVVVIGLLIYFWHATPEEQGPSDVHIPGFVRAVRGETGQSEA</sequence>
<evidence type="ECO:0008006" key="11">
    <source>
        <dbReference type="Google" id="ProtNLM"/>
    </source>
</evidence>
<organism evidence="9 10">
    <name type="scientific">Hydnomerulius pinastri MD-312</name>
    <dbReference type="NCBI Taxonomy" id="994086"/>
    <lineage>
        <taxon>Eukaryota</taxon>
        <taxon>Fungi</taxon>
        <taxon>Dikarya</taxon>
        <taxon>Basidiomycota</taxon>
        <taxon>Agaricomycotina</taxon>
        <taxon>Agaricomycetes</taxon>
        <taxon>Agaricomycetidae</taxon>
        <taxon>Boletales</taxon>
        <taxon>Boletales incertae sedis</taxon>
        <taxon>Leucogyrophana</taxon>
    </lineage>
</organism>
<dbReference type="Proteomes" id="UP000053820">
    <property type="component" value="Unassembled WGS sequence"/>
</dbReference>
<dbReference type="InterPro" id="IPR052221">
    <property type="entry name" value="SLC35F_Transporter"/>
</dbReference>
<evidence type="ECO:0000256" key="5">
    <source>
        <dbReference type="ARBA" id="ARBA00022989"/>
    </source>
</evidence>
<evidence type="ECO:0000256" key="1">
    <source>
        <dbReference type="ARBA" id="ARBA00004141"/>
    </source>
</evidence>
<evidence type="ECO:0000256" key="4">
    <source>
        <dbReference type="ARBA" id="ARBA00022692"/>
    </source>
</evidence>
<evidence type="ECO:0000256" key="3">
    <source>
        <dbReference type="ARBA" id="ARBA00022448"/>
    </source>
</evidence>
<dbReference type="OrthoDB" id="429955at2759"/>
<feature type="transmembrane region" description="Helical" evidence="8">
    <location>
        <begin position="375"/>
        <end position="393"/>
    </location>
</feature>
<dbReference type="HOGENOM" id="CLU_039639_3_1_1"/>
<keyword evidence="10" id="KW-1185">Reference proteome</keyword>
<feature type="region of interest" description="Disordered" evidence="7">
    <location>
        <begin position="1"/>
        <end position="52"/>
    </location>
</feature>
<dbReference type="PANTHER" id="PTHR14233:SF4">
    <property type="entry name" value="SOLUTE CARRIER FAMILY 35 MEMBER F2"/>
    <property type="match status" value="1"/>
</dbReference>
<proteinExistence type="inferred from homology"/>
<dbReference type="GO" id="GO:0022857">
    <property type="term" value="F:transmembrane transporter activity"/>
    <property type="evidence" value="ECO:0007669"/>
    <property type="project" value="InterPro"/>
</dbReference>
<feature type="transmembrane region" description="Helical" evidence="8">
    <location>
        <begin position="76"/>
        <end position="98"/>
    </location>
</feature>
<evidence type="ECO:0000313" key="10">
    <source>
        <dbReference type="Proteomes" id="UP000053820"/>
    </source>
</evidence>
<dbReference type="PANTHER" id="PTHR14233">
    <property type="entry name" value="DUF914-RELATED"/>
    <property type="match status" value="1"/>
</dbReference>
<reference evidence="9 10" key="1">
    <citation type="submission" date="2014-04" db="EMBL/GenBank/DDBJ databases">
        <title>Evolutionary Origins and Diversification of the Mycorrhizal Mutualists.</title>
        <authorList>
            <consortium name="DOE Joint Genome Institute"/>
            <consortium name="Mycorrhizal Genomics Consortium"/>
            <person name="Kohler A."/>
            <person name="Kuo A."/>
            <person name="Nagy L.G."/>
            <person name="Floudas D."/>
            <person name="Copeland A."/>
            <person name="Barry K.W."/>
            <person name="Cichocki N."/>
            <person name="Veneault-Fourrey C."/>
            <person name="LaButti K."/>
            <person name="Lindquist E.A."/>
            <person name="Lipzen A."/>
            <person name="Lundell T."/>
            <person name="Morin E."/>
            <person name="Murat C."/>
            <person name="Riley R."/>
            <person name="Ohm R."/>
            <person name="Sun H."/>
            <person name="Tunlid A."/>
            <person name="Henrissat B."/>
            <person name="Grigoriev I.V."/>
            <person name="Hibbett D.S."/>
            <person name="Martin F."/>
        </authorList>
    </citation>
    <scope>NUCLEOTIDE SEQUENCE [LARGE SCALE GENOMIC DNA]</scope>
    <source>
        <strain evidence="9 10">MD-312</strain>
    </source>
</reference>
<dbReference type="EMBL" id="KN839860">
    <property type="protein sequence ID" value="KIJ61714.1"/>
    <property type="molecule type" value="Genomic_DNA"/>
</dbReference>
<feature type="transmembrane region" description="Helical" evidence="8">
    <location>
        <begin position="203"/>
        <end position="225"/>
    </location>
</feature>
<dbReference type="GO" id="GO:0016020">
    <property type="term" value="C:membrane"/>
    <property type="evidence" value="ECO:0007669"/>
    <property type="project" value="UniProtKB-SubCell"/>
</dbReference>
<accession>A0A0C9V7V5</accession>
<feature type="transmembrane region" description="Helical" evidence="8">
    <location>
        <begin position="347"/>
        <end position="368"/>
    </location>
</feature>
<feature type="compositionally biased region" description="Basic and acidic residues" evidence="7">
    <location>
        <begin position="9"/>
        <end position="19"/>
    </location>
</feature>
<dbReference type="AlphaFoldDB" id="A0A0C9V7V5"/>